<gene>
    <name evidence="3" type="ORF">A6M21_03780</name>
</gene>
<comment type="caution">
    <text evidence="3">The sequence shown here is derived from an EMBL/GenBank/DDBJ whole genome shotgun (WGS) entry which is preliminary data.</text>
</comment>
<reference evidence="3 4" key="1">
    <citation type="submission" date="2016-04" db="EMBL/GenBank/DDBJ databases">
        <authorList>
            <person name="Evans L.H."/>
            <person name="Alamgir A."/>
            <person name="Owens N."/>
            <person name="Weber N.D."/>
            <person name="Virtaneva K."/>
            <person name="Barbian K."/>
            <person name="Babar A."/>
            <person name="Rosenke K."/>
        </authorList>
    </citation>
    <scope>NUCLEOTIDE SEQUENCE [LARGE SCALE GENOMIC DNA]</scope>
    <source>
        <strain evidence="3 4">LMa1</strain>
    </source>
</reference>
<feature type="signal peptide" evidence="2">
    <location>
        <begin position="1"/>
        <end position="22"/>
    </location>
</feature>
<feature type="transmembrane region" description="Helical" evidence="1">
    <location>
        <begin position="105"/>
        <end position="124"/>
    </location>
</feature>
<evidence type="ECO:0000256" key="2">
    <source>
        <dbReference type="SAM" id="SignalP"/>
    </source>
</evidence>
<feature type="transmembrane region" description="Helical" evidence="1">
    <location>
        <begin position="212"/>
        <end position="229"/>
    </location>
</feature>
<keyword evidence="4" id="KW-1185">Reference proteome</keyword>
<accession>A0A1B7LIZ2</accession>
<dbReference type="NCBIfam" id="TIGR02829">
    <property type="entry name" value="spore_III_AE"/>
    <property type="match status" value="1"/>
</dbReference>
<sequence>MRWLWICLLLCGLFFRPLPARAETLAAPADASASGSAAGEVDKVLNMSGVQDYVNRLDGEINSAVPGLSFKDLLVKLAQRDVHWQPADVFHYVLVYLFKEVVANAALLGKLVILAMICVVLQNLTAAFDRGTTGQLTQTVTFLMLVTIAVGSFALAVNTGRDVVDKMVGFMQALLPVLLTLLVALGGVASAAVFHPVLLGGLTLIGTLIKNIVLPLVFFAAVLGLVSNLSPRFKISNLAGLLKTAAMGLLGIFGTVFLGLLAVQGVAGAVGDGVVLRTAKFSLDAFVPVVGGMFSDALEAVISSALLIKNAAGLAGVVAIFAIMALPLIKLISLALIYKLAGALVQPVGDAPVVDCLNDLGNSVITVFAVVATVGLLFFFAIAIVVAMGNLTVMLR</sequence>
<dbReference type="EMBL" id="LYVF01000013">
    <property type="protein sequence ID" value="OAT86538.1"/>
    <property type="molecule type" value="Genomic_DNA"/>
</dbReference>
<dbReference type="InterPro" id="IPR014194">
    <property type="entry name" value="Spore_III_AE"/>
</dbReference>
<feature type="transmembrane region" description="Helical" evidence="1">
    <location>
        <begin position="169"/>
        <end position="192"/>
    </location>
</feature>
<protein>
    <submittedName>
        <fullName evidence="3">Stage III sporulation protein AE</fullName>
    </submittedName>
</protein>
<name>A0A1B7LIZ2_9FIRM</name>
<dbReference type="OrthoDB" id="1706761at2"/>
<evidence type="ECO:0000256" key="1">
    <source>
        <dbReference type="SAM" id="Phobius"/>
    </source>
</evidence>
<dbReference type="RefSeq" id="WP_066666265.1">
    <property type="nucleotide sequence ID" value="NZ_LYVF01000013.1"/>
</dbReference>
<dbReference type="AlphaFoldDB" id="A0A1B7LIZ2"/>
<keyword evidence="2" id="KW-0732">Signal</keyword>
<evidence type="ECO:0000313" key="3">
    <source>
        <dbReference type="EMBL" id="OAT86538.1"/>
    </source>
</evidence>
<feature type="transmembrane region" description="Helical" evidence="1">
    <location>
        <begin position="136"/>
        <end position="157"/>
    </location>
</feature>
<dbReference type="Pfam" id="PF09546">
    <property type="entry name" value="Spore_III_AE"/>
    <property type="match status" value="1"/>
</dbReference>
<feature type="transmembrane region" description="Helical" evidence="1">
    <location>
        <begin position="285"/>
        <end position="307"/>
    </location>
</feature>
<evidence type="ECO:0000313" key="4">
    <source>
        <dbReference type="Proteomes" id="UP000078532"/>
    </source>
</evidence>
<keyword evidence="1" id="KW-0812">Transmembrane</keyword>
<keyword evidence="1" id="KW-1133">Transmembrane helix</keyword>
<organism evidence="3 4">
    <name type="scientific">Desulfotomaculum copahuensis</name>
    <dbReference type="NCBI Taxonomy" id="1838280"/>
    <lineage>
        <taxon>Bacteria</taxon>
        <taxon>Bacillati</taxon>
        <taxon>Bacillota</taxon>
        <taxon>Clostridia</taxon>
        <taxon>Eubacteriales</taxon>
        <taxon>Desulfotomaculaceae</taxon>
        <taxon>Desulfotomaculum</taxon>
    </lineage>
</organism>
<dbReference type="Proteomes" id="UP000078532">
    <property type="component" value="Unassembled WGS sequence"/>
</dbReference>
<feature type="chain" id="PRO_5008596960" evidence="2">
    <location>
        <begin position="23"/>
        <end position="396"/>
    </location>
</feature>
<feature type="transmembrane region" description="Helical" evidence="1">
    <location>
        <begin position="241"/>
        <end position="265"/>
    </location>
</feature>
<feature type="transmembrane region" description="Helical" evidence="1">
    <location>
        <begin position="367"/>
        <end position="393"/>
    </location>
</feature>
<keyword evidence="1" id="KW-0472">Membrane</keyword>
<dbReference type="STRING" id="1838280.A6M21_03780"/>
<proteinExistence type="predicted"/>
<feature type="transmembrane region" description="Helical" evidence="1">
    <location>
        <begin position="314"/>
        <end position="338"/>
    </location>
</feature>